<dbReference type="EMBL" id="CP005957">
    <property type="protein sequence ID" value="AGL62281.1"/>
    <property type="molecule type" value="Genomic_DNA"/>
</dbReference>
<name>R4PYI9_9BACT</name>
<keyword evidence="2" id="KW-1185">Reference proteome</keyword>
<accession>R4PYI9</accession>
<dbReference type="STRING" id="1332188.L336_0578"/>
<protein>
    <submittedName>
        <fullName evidence="1">Uncharacterized protein</fullName>
    </submittedName>
</protein>
<organism evidence="1 2">
    <name type="scientific">Candidatus Saccharimonas aalborgensis</name>
    <dbReference type="NCBI Taxonomy" id="1332188"/>
    <lineage>
        <taxon>Bacteria</taxon>
        <taxon>Candidatus Saccharimonadota</taxon>
        <taxon>Candidatus Saccharimonadia</taxon>
        <taxon>Candidatus Saccharimonadales</taxon>
        <taxon>Candidatus Saccharimonadaceae</taxon>
        <taxon>Candidatus Saccharimonas</taxon>
    </lineage>
</organism>
<evidence type="ECO:0000313" key="1">
    <source>
        <dbReference type="EMBL" id="AGL62281.1"/>
    </source>
</evidence>
<dbReference type="HOGENOM" id="CLU_3077957_0_0_0"/>
<dbReference type="Proteomes" id="UP000013893">
    <property type="component" value="Chromosome"/>
</dbReference>
<dbReference type="KEGG" id="saal:L336_0578"/>
<dbReference type="AlphaFoldDB" id="R4PYI9"/>
<gene>
    <name evidence="1" type="ORF">L336_0578</name>
</gene>
<proteinExistence type="predicted"/>
<sequence>MNDKNETPMQQEIDDTLDFDDTDALRYVLKNTKGIAPVSVYREADYLAEDDE</sequence>
<dbReference type="RefSeq" id="WP_015641731.1">
    <property type="nucleotide sequence ID" value="NC_021219.1"/>
</dbReference>
<evidence type="ECO:0000313" key="2">
    <source>
        <dbReference type="Proteomes" id="UP000013893"/>
    </source>
</evidence>
<reference evidence="1 2" key="1">
    <citation type="journal article" date="2013" name="Nat. Biotechnol.">
        <title>Genome sequences of rare, uncultured bacteria obtained by differential coverage binning of multiple metagenomes.</title>
        <authorList>
            <person name="Albertsen M."/>
            <person name="Hugenholtz P."/>
            <person name="Skarshewski A."/>
            <person name="Nielsen K.L."/>
            <person name="Tyson G.W."/>
            <person name="Nielsen P.H."/>
        </authorList>
    </citation>
    <scope>NUCLEOTIDE SEQUENCE [LARGE SCALE GENOMIC DNA]</scope>
    <source>
        <strain evidence="1">TM71</strain>
    </source>
</reference>